<dbReference type="PANTHER" id="PTHR13381:SF0">
    <property type="entry name" value="MEDIATOR OF RNA POLYMERASE II TRANSCRIPTION SUBUNIT 21"/>
    <property type="match status" value="1"/>
</dbReference>
<comment type="subcellular location">
    <subcellularLocation>
        <location evidence="1 8">Nucleus</location>
    </subcellularLocation>
</comment>
<reference evidence="11 13" key="2">
    <citation type="submission" date="2018-07" db="EMBL/GenBank/DDBJ databases">
        <title>Draft Genome Assemblies for Five Robust Yarrowia lipolytica Strains Exhibiting High Lipid Production and Pentose Sugar Utilization and Sugar Alcohol Secretion from Undetoxified Lignocellulosic Biomass Hydrolysates.</title>
        <authorList>
            <consortium name="DOE Joint Genome Institute"/>
            <person name="Walker C."/>
            <person name="Ryu S."/>
            <person name="Na H."/>
            <person name="Zane M."/>
            <person name="LaButti K."/>
            <person name="Lipzen A."/>
            <person name="Haridas S."/>
            <person name="Barry K."/>
            <person name="Grigoriev I.V."/>
            <person name="Quarterman J."/>
            <person name="Slininger P."/>
            <person name="Dien B."/>
            <person name="Trinh C.T."/>
        </authorList>
    </citation>
    <scope>NUCLEOTIDE SEQUENCE [LARGE SCALE GENOMIC DNA]</scope>
    <source>
        <strain evidence="11 13">YB392</strain>
    </source>
</reference>
<dbReference type="InterPro" id="IPR021384">
    <property type="entry name" value="Mediator_Med21"/>
</dbReference>
<evidence type="ECO:0000256" key="3">
    <source>
        <dbReference type="ARBA" id="ARBA00019691"/>
    </source>
</evidence>
<keyword evidence="9" id="KW-0175">Coiled coil</keyword>
<dbReference type="Gene3D" id="6.10.280.10">
    <property type="entry name" value="Mediator complex, subunit Med21"/>
    <property type="match status" value="1"/>
</dbReference>
<dbReference type="KEGG" id="yli:2911542"/>
<dbReference type="EMBL" id="KZ858950">
    <property type="protein sequence ID" value="RDW28704.1"/>
    <property type="molecule type" value="Genomic_DNA"/>
</dbReference>
<evidence type="ECO:0000256" key="6">
    <source>
        <dbReference type="ARBA" id="ARBA00023163"/>
    </source>
</evidence>
<comment type="subunit">
    <text evidence="8">Component of the Mediator complex.</text>
</comment>
<dbReference type="GO" id="GO:0006357">
    <property type="term" value="P:regulation of transcription by RNA polymerase II"/>
    <property type="evidence" value="ECO:0007669"/>
    <property type="project" value="TreeGrafter"/>
</dbReference>
<keyword evidence="6 8" id="KW-0804">Transcription</keyword>
<dbReference type="GO" id="GO:0016592">
    <property type="term" value="C:mediator complex"/>
    <property type="evidence" value="ECO:0007669"/>
    <property type="project" value="UniProtKB-UniRule"/>
</dbReference>
<evidence type="ECO:0000256" key="8">
    <source>
        <dbReference type="RuleBase" id="RU366036"/>
    </source>
</evidence>
<evidence type="ECO:0000256" key="5">
    <source>
        <dbReference type="ARBA" id="ARBA00023159"/>
    </source>
</evidence>
<dbReference type="EMBL" id="CP017557">
    <property type="protein sequence ID" value="AOW05438.1"/>
    <property type="molecule type" value="Genomic_DNA"/>
</dbReference>
<keyword evidence="4 8" id="KW-0805">Transcription regulation</keyword>
<sequence>MIPPVEMGAYSTHLPESQIINLTLEYQKHATKTHNMADRLTQLQTCVDQMLTQYFSALTHINTNHGFKSLAGEELVKDDTVPVVTDEERERTLEELAKDLVVKSQQIDYLIDSLPGIGSSEEHQMQQIEKLQKELEHYDQVTEDVIKEKDELLEHCDELILKLAQRKAHIDVESM</sequence>
<dbReference type="SUPFAM" id="SSF140718">
    <property type="entry name" value="Mediator hinge subcomplex-like"/>
    <property type="match status" value="1"/>
</dbReference>
<dbReference type="InterPro" id="IPR037212">
    <property type="entry name" value="Med7/Med21-like"/>
</dbReference>
<evidence type="ECO:0000256" key="1">
    <source>
        <dbReference type="ARBA" id="ARBA00004123"/>
    </source>
</evidence>
<evidence type="ECO:0000256" key="9">
    <source>
        <dbReference type="SAM" id="Coils"/>
    </source>
</evidence>
<dbReference type="eggNOG" id="KOG1510">
    <property type="taxonomic scope" value="Eukaryota"/>
</dbReference>
<gene>
    <name evidence="11" type="ORF">B0I71DRAFT_126875</name>
    <name evidence="10" type="ORF">YALI1_E18081g</name>
</gene>
<dbReference type="Pfam" id="PF11221">
    <property type="entry name" value="Med21"/>
    <property type="match status" value="1"/>
</dbReference>
<evidence type="ECO:0000256" key="4">
    <source>
        <dbReference type="ARBA" id="ARBA00023015"/>
    </source>
</evidence>
<dbReference type="VEuPathDB" id="FungiDB:YALI1_E18081g"/>
<name>A0A1D8NIH1_YARLL</name>
<evidence type="ECO:0000313" key="13">
    <source>
        <dbReference type="Proteomes" id="UP000256601"/>
    </source>
</evidence>
<dbReference type="Proteomes" id="UP000182444">
    <property type="component" value="Chromosome 1E"/>
</dbReference>
<comment type="similarity">
    <text evidence="2 8">Belongs to the Mediator complex subunit 21 family.</text>
</comment>
<comment type="function">
    <text evidence="8">Component of the Mediator complex, a coactivator involved in the regulated transcription of nearly all RNA polymerase II-dependent genes. Mediator functions as a bridge to convey information from gene-specific regulatory proteins to the basal RNA polymerase II transcription machinery. Mediator is recruited to promoters by direct interactions with regulatory proteins and serves as a scaffold for the assembly of a functional preinitiation complex with RNA polymerase II and the general transcription factors.</text>
</comment>
<dbReference type="AlphaFoldDB" id="A0A1D8NIH1"/>
<evidence type="ECO:0000313" key="10">
    <source>
        <dbReference type="EMBL" id="AOW05438.1"/>
    </source>
</evidence>
<dbReference type="GO" id="GO:0003712">
    <property type="term" value="F:transcription coregulator activity"/>
    <property type="evidence" value="ECO:0007669"/>
    <property type="project" value="TreeGrafter"/>
</dbReference>
<evidence type="ECO:0000313" key="11">
    <source>
        <dbReference type="EMBL" id="RDW28704.1"/>
    </source>
</evidence>
<dbReference type="Proteomes" id="UP000256601">
    <property type="component" value="Unassembled WGS sequence"/>
</dbReference>
<organism evidence="10 12">
    <name type="scientific">Yarrowia lipolytica</name>
    <name type="common">Candida lipolytica</name>
    <dbReference type="NCBI Taxonomy" id="4952"/>
    <lineage>
        <taxon>Eukaryota</taxon>
        <taxon>Fungi</taxon>
        <taxon>Dikarya</taxon>
        <taxon>Ascomycota</taxon>
        <taxon>Saccharomycotina</taxon>
        <taxon>Dipodascomycetes</taxon>
        <taxon>Dipodascales</taxon>
        <taxon>Dipodascales incertae sedis</taxon>
        <taxon>Yarrowia</taxon>
    </lineage>
</organism>
<keyword evidence="5 8" id="KW-0010">Activator</keyword>
<feature type="coiled-coil region" evidence="9">
    <location>
        <begin position="121"/>
        <end position="148"/>
    </location>
</feature>
<keyword evidence="7 8" id="KW-0539">Nucleus</keyword>
<evidence type="ECO:0000256" key="7">
    <source>
        <dbReference type="ARBA" id="ARBA00023242"/>
    </source>
</evidence>
<proteinExistence type="inferred from homology"/>
<accession>A0A1D8NIH1</accession>
<reference evidence="10 12" key="1">
    <citation type="journal article" date="2016" name="PLoS ONE">
        <title>Sequence Assembly of Yarrowia lipolytica Strain W29/CLIB89 Shows Transposable Element Diversity.</title>
        <authorList>
            <person name="Magnan C."/>
            <person name="Yu J."/>
            <person name="Chang I."/>
            <person name="Jahn E."/>
            <person name="Kanomata Y."/>
            <person name="Wu J."/>
            <person name="Zeller M."/>
            <person name="Oakes M."/>
            <person name="Baldi P."/>
            <person name="Sandmeyer S."/>
        </authorList>
    </citation>
    <scope>NUCLEOTIDE SEQUENCE [LARGE SCALE GENOMIC DNA]</scope>
    <source>
        <strain evidence="10">CLIB89</strain>
        <strain evidence="12">CLIB89(W29)</strain>
    </source>
</reference>
<evidence type="ECO:0000256" key="2">
    <source>
        <dbReference type="ARBA" id="ARBA00005770"/>
    </source>
</evidence>
<protein>
    <recommendedName>
        <fullName evidence="3 8">Mediator of RNA polymerase II transcription subunit 21</fullName>
    </recommendedName>
</protein>
<evidence type="ECO:0000313" key="12">
    <source>
        <dbReference type="Proteomes" id="UP000182444"/>
    </source>
</evidence>
<dbReference type="PANTHER" id="PTHR13381">
    <property type="entry name" value="RNA POLYMERASE II HOLOENZYME COMPONENT SRB7"/>
    <property type="match status" value="1"/>
</dbReference>
<dbReference type="VEuPathDB" id="FungiDB:YALI0_E15037g"/>